<feature type="region of interest" description="Disordered" evidence="1">
    <location>
        <begin position="1"/>
        <end position="26"/>
    </location>
</feature>
<organism evidence="2 3">
    <name type="scientific">Halobacillus naozhouensis</name>
    <dbReference type="NCBI Taxonomy" id="554880"/>
    <lineage>
        <taxon>Bacteria</taxon>
        <taxon>Bacillati</taxon>
        <taxon>Bacillota</taxon>
        <taxon>Bacilli</taxon>
        <taxon>Bacillales</taxon>
        <taxon>Bacillaceae</taxon>
        <taxon>Halobacillus</taxon>
    </lineage>
</organism>
<keyword evidence="3" id="KW-1185">Reference proteome</keyword>
<proteinExistence type="predicted"/>
<keyword evidence="2" id="KW-0614">Plasmid</keyword>
<evidence type="ECO:0000313" key="3">
    <source>
        <dbReference type="Proteomes" id="UP001221597"/>
    </source>
</evidence>
<name>A0ABY8J3Z0_9BACI</name>
<evidence type="ECO:0000313" key="2">
    <source>
        <dbReference type="EMBL" id="WFT77095.1"/>
    </source>
</evidence>
<reference evidence="2 3" key="1">
    <citation type="submission" date="2023-04" db="EMBL/GenBank/DDBJ databases">
        <title>Genome sequence of Halobacillus naozhouensis KACC 21980.</title>
        <authorList>
            <person name="Kim S."/>
            <person name="Heo J."/>
            <person name="Kwon S.-W."/>
        </authorList>
    </citation>
    <scope>NUCLEOTIDE SEQUENCE [LARGE SCALE GENOMIC DNA]</scope>
    <source>
        <strain evidence="2 3">KCTC 13234</strain>
        <plasmid evidence="2 3">unnamed</plasmid>
    </source>
</reference>
<feature type="compositionally biased region" description="Basic and acidic residues" evidence="1">
    <location>
        <begin position="8"/>
        <end position="26"/>
    </location>
</feature>
<protein>
    <submittedName>
        <fullName evidence="2">Uncharacterized protein</fullName>
    </submittedName>
</protein>
<geneLocation type="plasmid" evidence="2 3">
    <name>unnamed</name>
</geneLocation>
<dbReference type="EMBL" id="CP121672">
    <property type="protein sequence ID" value="WFT77095.1"/>
    <property type="molecule type" value="Genomic_DNA"/>
</dbReference>
<accession>A0ABY8J3Z0</accession>
<gene>
    <name evidence="2" type="ORF">P9989_21550</name>
</gene>
<dbReference type="RefSeq" id="WP_283079031.1">
    <property type="nucleotide sequence ID" value="NZ_CP121672.1"/>
</dbReference>
<sequence>MSLNARLNKMEKGLQSKARERKEEKRLTWQERMERDKELEELEPLVHQGDLEACIRYCRLSEEHVIDRLYSYRDVFIKLAEGSKADLKGYNSLDVWYENLKATYMYLGAKEKDPETTFEPVLLSIQIPDDE</sequence>
<evidence type="ECO:0000256" key="1">
    <source>
        <dbReference type="SAM" id="MobiDB-lite"/>
    </source>
</evidence>
<dbReference type="Proteomes" id="UP001221597">
    <property type="component" value="Plasmid unnamed"/>
</dbReference>